<name>A0A1F6M9W0_9BACT</name>
<evidence type="ECO:0000256" key="1">
    <source>
        <dbReference type="ARBA" id="ARBA00022737"/>
    </source>
</evidence>
<keyword evidence="5" id="KW-0812">Transmembrane</keyword>
<dbReference type="SMART" id="SM01086">
    <property type="entry name" value="ClpB_D2-small"/>
    <property type="match status" value="1"/>
</dbReference>
<dbReference type="Proteomes" id="UP000176413">
    <property type="component" value="Unassembled WGS sequence"/>
</dbReference>
<protein>
    <recommendedName>
        <fullName evidence="10">Clp R domain-containing protein</fullName>
    </recommendedName>
</protein>
<dbReference type="InterPro" id="IPR003593">
    <property type="entry name" value="AAA+_ATPase"/>
</dbReference>
<dbReference type="PANTHER" id="PTHR11638:SF18">
    <property type="entry name" value="HEAT SHOCK PROTEIN 104"/>
    <property type="match status" value="1"/>
</dbReference>
<evidence type="ECO:0000313" key="8">
    <source>
        <dbReference type="EMBL" id="OGH68442.1"/>
    </source>
</evidence>
<feature type="domain" description="Clp ATPase C-terminal" evidence="7">
    <location>
        <begin position="834"/>
        <end position="922"/>
    </location>
</feature>
<dbReference type="FunFam" id="3.40.50.300:FF:000025">
    <property type="entry name" value="ATP-dependent Clp protease subunit"/>
    <property type="match status" value="1"/>
</dbReference>
<keyword evidence="3" id="KW-0067">ATP-binding</keyword>
<dbReference type="Pfam" id="PF00004">
    <property type="entry name" value="AAA"/>
    <property type="match status" value="1"/>
</dbReference>
<evidence type="ECO:0000259" key="7">
    <source>
        <dbReference type="SMART" id="SM01086"/>
    </source>
</evidence>
<dbReference type="PANTHER" id="PTHR11638">
    <property type="entry name" value="ATP-DEPENDENT CLP PROTEASE"/>
    <property type="match status" value="1"/>
</dbReference>
<dbReference type="Gene3D" id="1.10.8.60">
    <property type="match status" value="2"/>
</dbReference>
<gene>
    <name evidence="8" type="ORF">A3D53_03425</name>
</gene>
<dbReference type="InterPro" id="IPR036628">
    <property type="entry name" value="Clp_N_dom_sf"/>
</dbReference>
<keyword evidence="1" id="KW-0677">Repeat</keyword>
<dbReference type="InterPro" id="IPR050130">
    <property type="entry name" value="ClpA_ClpB"/>
</dbReference>
<dbReference type="InterPro" id="IPR041546">
    <property type="entry name" value="ClpA/ClpB_AAA_lid"/>
</dbReference>
<evidence type="ECO:0008006" key="10">
    <source>
        <dbReference type="Google" id="ProtNLM"/>
    </source>
</evidence>
<dbReference type="InterPro" id="IPR004176">
    <property type="entry name" value="Clp_R_N"/>
</dbReference>
<keyword evidence="5" id="KW-0472">Membrane</keyword>
<sequence>MLFERDQKFALLRCDQCRGTGLIYWGTCSLCRGMAQGRMSRGRWLFWRYPLDRYHIAFDHAKKLVNKIRKIVVFILGLNFLFWAGFVAYRYLIITPKYGYVRPDFSVSQLPGSVDALFWLGIAALSYWWYRVVVERAKLMPIAHKENFNEELEEAVEALPTSWSDVLAMPKYKRTSIISSFTPEAIETLGVAYTVADQFAYNKVNSFHLLYALFTTPKIRILFIRMGVAVDQIQERLRPLFANNNSTTGGTHTAPVVSEELFDIFFKAYEEAYRAENDYVYSMDLLLCAVRASEQIQDILYDFSIDKNKLLNVVAWARIKDRLYRQYADLKEASRHRSKYGMDRAMTAVATPYLNHLSDDLTLLAQLGHTMTCVARDNEIRQVFQVIDGGQQSVLLVGDYGVGKKSIVEGIAEKMVEERVPARLRDKRMVRLNLSSLLAGATPSEAVERLQSIMYEIERAGNIILCIHNIHELLSVSAGGRAGVDVVSTLADYLSSGRFLTIATTTTESYAQMIANSKLSTVMTKVMVPEMNENQAIQVLESKVGYLEYKHDIFYTYDALARTVELSKKFVREVTLPGSALEIMSEAGARVRSQRGKDSLVTKDDVGEVIAEKTHVPLTSVTADESSKLMRLETTMHERVVGQDEAVSLVANALRRARADIRSKARPIANFLFLGPTGVGKTELAKTMAEVYFGGEDRMVRFDMSEFQDKQSLSRLIGLLGEKGTGLLTEAVRQNPFALLLLDEIEKADKDVINIFLQVMDDGRLTDSTGRVVDFTNVIIIATSNAGTGFVQDQMRQGLSSDIIKDRLLHGELKQHFKPEFLNRFDGIVLFKPLALGDIKQITHLMLLRIAKELEAKGITLEVRDVALEFLASAGYDPEYGARPLRRVLQERVENKLAELLLTGALHRRDTVVIGQGGEITLRT</sequence>
<dbReference type="InterPro" id="IPR003959">
    <property type="entry name" value="ATPase_AAA_core"/>
</dbReference>
<dbReference type="PRINTS" id="PR00300">
    <property type="entry name" value="CLPPROTEASEA"/>
</dbReference>
<dbReference type="GO" id="GO:0034605">
    <property type="term" value="P:cellular response to heat"/>
    <property type="evidence" value="ECO:0007669"/>
    <property type="project" value="TreeGrafter"/>
</dbReference>
<dbReference type="CDD" id="cd19499">
    <property type="entry name" value="RecA-like_ClpB_Hsp104-like"/>
    <property type="match status" value="1"/>
</dbReference>
<dbReference type="InterPro" id="IPR027417">
    <property type="entry name" value="P-loop_NTPase"/>
</dbReference>
<dbReference type="Pfam" id="PF17871">
    <property type="entry name" value="AAA_lid_9"/>
    <property type="match status" value="1"/>
</dbReference>
<dbReference type="Gene3D" id="3.40.50.300">
    <property type="entry name" value="P-loop containing nucleotide triphosphate hydrolases"/>
    <property type="match status" value="2"/>
</dbReference>
<reference evidence="8 9" key="1">
    <citation type="journal article" date="2016" name="Nat. Commun.">
        <title>Thousands of microbial genomes shed light on interconnected biogeochemical processes in an aquifer system.</title>
        <authorList>
            <person name="Anantharaman K."/>
            <person name="Brown C.T."/>
            <person name="Hug L.A."/>
            <person name="Sharon I."/>
            <person name="Castelle C.J."/>
            <person name="Probst A.J."/>
            <person name="Thomas B.C."/>
            <person name="Singh A."/>
            <person name="Wilkins M.J."/>
            <person name="Karaoz U."/>
            <person name="Brodie E.L."/>
            <person name="Williams K.H."/>
            <person name="Hubbard S.S."/>
            <person name="Banfield J.F."/>
        </authorList>
    </citation>
    <scope>NUCLEOTIDE SEQUENCE [LARGE SCALE GENOMIC DNA]</scope>
</reference>
<keyword evidence="5" id="KW-1133">Transmembrane helix</keyword>
<dbReference type="SMART" id="SM00382">
    <property type="entry name" value="AAA"/>
    <property type="match status" value="2"/>
</dbReference>
<dbReference type="AlphaFoldDB" id="A0A1F6M9W0"/>
<dbReference type="GO" id="GO:0016887">
    <property type="term" value="F:ATP hydrolysis activity"/>
    <property type="evidence" value="ECO:0007669"/>
    <property type="project" value="InterPro"/>
</dbReference>
<evidence type="ECO:0000256" key="5">
    <source>
        <dbReference type="SAM" id="Phobius"/>
    </source>
</evidence>
<dbReference type="InterPro" id="IPR001270">
    <property type="entry name" value="ClpA/B"/>
</dbReference>
<dbReference type="Pfam" id="PF02861">
    <property type="entry name" value="Clp_N"/>
    <property type="match status" value="1"/>
</dbReference>
<dbReference type="InterPro" id="IPR019489">
    <property type="entry name" value="Clp_ATPase_C"/>
</dbReference>
<feature type="domain" description="AAA+ ATPase" evidence="6">
    <location>
        <begin position="390"/>
        <end position="532"/>
    </location>
</feature>
<dbReference type="Gene3D" id="1.10.1780.10">
    <property type="entry name" value="Clp, N-terminal domain"/>
    <property type="match status" value="1"/>
</dbReference>
<comment type="caution">
    <text evidence="8">The sequence shown here is derived from an EMBL/GenBank/DDBJ whole genome shotgun (WGS) entry which is preliminary data.</text>
</comment>
<accession>A0A1F6M9W0</accession>
<proteinExistence type="predicted"/>
<organism evidence="8 9">
    <name type="scientific">Candidatus Magasanikbacteria bacterium RIFCSPHIGHO2_02_FULL_45_10</name>
    <dbReference type="NCBI Taxonomy" id="1798679"/>
    <lineage>
        <taxon>Bacteria</taxon>
        <taxon>Candidatus Magasanikiibacteriota</taxon>
    </lineage>
</organism>
<dbReference type="Pfam" id="PF07724">
    <property type="entry name" value="AAA_2"/>
    <property type="match status" value="1"/>
</dbReference>
<evidence type="ECO:0000256" key="3">
    <source>
        <dbReference type="ARBA" id="ARBA00022840"/>
    </source>
</evidence>
<evidence type="ECO:0000313" key="9">
    <source>
        <dbReference type="Proteomes" id="UP000176413"/>
    </source>
</evidence>
<evidence type="ECO:0000256" key="4">
    <source>
        <dbReference type="ARBA" id="ARBA00023186"/>
    </source>
</evidence>
<dbReference type="GO" id="GO:0005737">
    <property type="term" value="C:cytoplasm"/>
    <property type="evidence" value="ECO:0007669"/>
    <property type="project" value="TreeGrafter"/>
</dbReference>
<dbReference type="EMBL" id="MFQA01000042">
    <property type="protein sequence ID" value="OGH68442.1"/>
    <property type="molecule type" value="Genomic_DNA"/>
</dbReference>
<evidence type="ECO:0000259" key="6">
    <source>
        <dbReference type="SMART" id="SM00382"/>
    </source>
</evidence>
<dbReference type="Pfam" id="PF10431">
    <property type="entry name" value="ClpB_D2-small"/>
    <property type="match status" value="1"/>
</dbReference>
<dbReference type="SUPFAM" id="SSF52540">
    <property type="entry name" value="P-loop containing nucleoside triphosphate hydrolases"/>
    <property type="match status" value="2"/>
</dbReference>
<feature type="transmembrane region" description="Helical" evidence="5">
    <location>
        <begin position="112"/>
        <end position="130"/>
    </location>
</feature>
<feature type="transmembrane region" description="Helical" evidence="5">
    <location>
        <begin position="71"/>
        <end position="92"/>
    </location>
</feature>
<evidence type="ECO:0000256" key="2">
    <source>
        <dbReference type="ARBA" id="ARBA00022741"/>
    </source>
</evidence>
<dbReference type="SUPFAM" id="SSF81923">
    <property type="entry name" value="Double Clp-N motif"/>
    <property type="match status" value="1"/>
</dbReference>
<feature type="domain" description="AAA+ ATPase" evidence="6">
    <location>
        <begin position="667"/>
        <end position="809"/>
    </location>
</feature>
<keyword evidence="2" id="KW-0547">Nucleotide-binding</keyword>
<dbReference type="GO" id="GO:0005524">
    <property type="term" value="F:ATP binding"/>
    <property type="evidence" value="ECO:0007669"/>
    <property type="project" value="UniProtKB-KW"/>
</dbReference>
<keyword evidence="4" id="KW-0143">Chaperone</keyword>